<proteinExistence type="predicted"/>
<accession>A0A7D4I1R5</accession>
<dbReference type="GO" id="GO:0003677">
    <property type="term" value="F:DNA binding"/>
    <property type="evidence" value="ECO:0007669"/>
    <property type="project" value="UniProtKB-KW"/>
</dbReference>
<gene>
    <name evidence="5" type="ORF">FOC84_24480</name>
</gene>
<keyword evidence="1" id="KW-0805">Transcription regulation</keyword>
<dbReference type="RefSeq" id="WP_173146825.1">
    <property type="nucleotide sequence ID" value="NZ_CP053985.1"/>
</dbReference>
<dbReference type="AlphaFoldDB" id="A0A7D4I1R5"/>
<dbReference type="PROSITE" id="PS51118">
    <property type="entry name" value="HTH_HXLR"/>
    <property type="match status" value="1"/>
</dbReference>
<dbReference type="Pfam" id="PF01638">
    <property type="entry name" value="HxlR"/>
    <property type="match status" value="1"/>
</dbReference>
<keyword evidence="2" id="KW-0238">DNA-binding</keyword>
<evidence type="ECO:0000259" key="4">
    <source>
        <dbReference type="PROSITE" id="PS51118"/>
    </source>
</evidence>
<protein>
    <submittedName>
        <fullName evidence="5">Helix-turn-helix transcriptional regulator</fullName>
    </submittedName>
</protein>
<keyword evidence="3" id="KW-0804">Transcription</keyword>
<dbReference type="InterPro" id="IPR036388">
    <property type="entry name" value="WH-like_DNA-bd_sf"/>
</dbReference>
<dbReference type="EMBL" id="CP053985">
    <property type="protein sequence ID" value="QKH37920.1"/>
    <property type="molecule type" value="Genomic_DNA"/>
</dbReference>
<evidence type="ECO:0000313" key="6">
    <source>
        <dbReference type="Proteomes" id="UP000500970"/>
    </source>
</evidence>
<dbReference type="InterPro" id="IPR036390">
    <property type="entry name" value="WH_DNA-bd_sf"/>
</dbReference>
<feature type="domain" description="HTH hxlR-type" evidence="4">
    <location>
        <begin position="18"/>
        <end position="116"/>
    </location>
</feature>
<reference evidence="5 6" key="1">
    <citation type="submission" date="2020-05" db="EMBL/GenBank/DDBJ databases">
        <title>FDA dAtabase for Regulatory Grade micrObial Sequences (FDA-ARGOS): Supporting development and validation of Infectious Disease Dx tests.</title>
        <authorList>
            <person name="Sproer C."/>
            <person name="Gronow S."/>
            <person name="Severitt S."/>
            <person name="Schroder I."/>
            <person name="Tallon L."/>
            <person name="Sadzewicz L."/>
            <person name="Zhao X."/>
            <person name="Vavikolanu K."/>
            <person name="Mehta A."/>
            <person name="Aluvathingal J."/>
            <person name="Nadendla S."/>
            <person name="Myers T."/>
            <person name="Yan Y."/>
            <person name="Sichtig H."/>
        </authorList>
    </citation>
    <scope>NUCLEOTIDE SEQUENCE [LARGE SCALE GENOMIC DNA]</scope>
    <source>
        <strain evidence="5 6">FDAARGOS_790</strain>
    </source>
</reference>
<evidence type="ECO:0000256" key="2">
    <source>
        <dbReference type="ARBA" id="ARBA00023125"/>
    </source>
</evidence>
<organism evidence="5 6">
    <name type="scientific">Achromobacter pestifer</name>
    <dbReference type="NCBI Taxonomy" id="1353889"/>
    <lineage>
        <taxon>Bacteria</taxon>
        <taxon>Pseudomonadati</taxon>
        <taxon>Pseudomonadota</taxon>
        <taxon>Betaproteobacteria</taxon>
        <taxon>Burkholderiales</taxon>
        <taxon>Alcaligenaceae</taxon>
        <taxon>Achromobacter</taxon>
    </lineage>
</organism>
<dbReference type="PANTHER" id="PTHR33204:SF18">
    <property type="entry name" value="TRANSCRIPTIONAL REGULATORY PROTEIN"/>
    <property type="match status" value="1"/>
</dbReference>
<dbReference type="Gene3D" id="1.10.10.10">
    <property type="entry name" value="Winged helix-like DNA-binding domain superfamily/Winged helix DNA-binding domain"/>
    <property type="match status" value="1"/>
</dbReference>
<dbReference type="Proteomes" id="UP000500970">
    <property type="component" value="Chromosome"/>
</dbReference>
<evidence type="ECO:0000256" key="3">
    <source>
        <dbReference type="ARBA" id="ARBA00023163"/>
    </source>
</evidence>
<evidence type="ECO:0000313" key="5">
    <source>
        <dbReference type="EMBL" id="QKH37920.1"/>
    </source>
</evidence>
<dbReference type="SUPFAM" id="SSF46785">
    <property type="entry name" value="Winged helix' DNA-binding domain"/>
    <property type="match status" value="1"/>
</dbReference>
<sequence length="130" mass="14593">MSQQSPESGQTFVLRENCPQRRIHYILNGKWTSMVLYALSHGPIRTGQLERALPGISKKMLTQTLRDVENSGLVLRKVFNVVPPKVEYSLTGLGETFVEPLKTLYDWAQAHASALDELEGNLRRNGVSPD</sequence>
<dbReference type="KEGG" id="apes:FOC84_24480"/>
<dbReference type="InterPro" id="IPR002577">
    <property type="entry name" value="HTH_HxlR"/>
</dbReference>
<keyword evidence="6" id="KW-1185">Reference proteome</keyword>
<name>A0A7D4I1R5_9BURK</name>
<dbReference type="PANTHER" id="PTHR33204">
    <property type="entry name" value="TRANSCRIPTIONAL REGULATOR, MARR FAMILY"/>
    <property type="match status" value="1"/>
</dbReference>
<evidence type="ECO:0000256" key="1">
    <source>
        <dbReference type="ARBA" id="ARBA00023015"/>
    </source>
</evidence>